<accession>A0ABS6AUD8</accession>
<keyword evidence="4" id="KW-1185">Reference proteome</keyword>
<gene>
    <name evidence="3" type="ORF">KO481_08885</name>
</gene>
<protein>
    <submittedName>
        <fullName evidence="3">Ribonuclease</fullName>
    </submittedName>
</protein>
<dbReference type="Pfam" id="PF00545">
    <property type="entry name" value="Ribonuclease"/>
    <property type="match status" value="1"/>
</dbReference>
<reference evidence="3 4" key="1">
    <citation type="submission" date="2021-06" db="EMBL/GenBank/DDBJ databases">
        <title>Actinomycetes sequencing.</title>
        <authorList>
            <person name="Shan Q."/>
        </authorList>
    </citation>
    <scope>NUCLEOTIDE SEQUENCE [LARGE SCALE GENOMIC DNA]</scope>
    <source>
        <strain evidence="3 4">NEAU-G5</strain>
    </source>
</reference>
<keyword evidence="2" id="KW-0378">Hydrolase</keyword>
<evidence type="ECO:0000313" key="3">
    <source>
        <dbReference type="EMBL" id="MBU3061638.1"/>
    </source>
</evidence>
<keyword evidence="1" id="KW-0540">Nuclease</keyword>
<evidence type="ECO:0000256" key="2">
    <source>
        <dbReference type="ARBA" id="ARBA00022801"/>
    </source>
</evidence>
<dbReference type="InterPro" id="IPR000026">
    <property type="entry name" value="N1-like"/>
</dbReference>
<dbReference type="Proteomes" id="UP000733379">
    <property type="component" value="Unassembled WGS sequence"/>
</dbReference>
<comment type="caution">
    <text evidence="3">The sequence shown here is derived from an EMBL/GenBank/DDBJ whole genome shotgun (WGS) entry which is preliminary data.</text>
</comment>
<evidence type="ECO:0000313" key="4">
    <source>
        <dbReference type="Proteomes" id="UP000733379"/>
    </source>
</evidence>
<dbReference type="EMBL" id="JAHKNI010000002">
    <property type="protein sequence ID" value="MBU3061638.1"/>
    <property type="molecule type" value="Genomic_DNA"/>
</dbReference>
<dbReference type="Gene3D" id="3.10.450.30">
    <property type="entry name" value="Microbial ribonucleases"/>
    <property type="match status" value="1"/>
</dbReference>
<organism evidence="3 4">
    <name type="scientific">Nocardia albiluteola</name>
    <dbReference type="NCBI Taxonomy" id="2842303"/>
    <lineage>
        <taxon>Bacteria</taxon>
        <taxon>Bacillati</taxon>
        <taxon>Actinomycetota</taxon>
        <taxon>Actinomycetes</taxon>
        <taxon>Mycobacteriales</taxon>
        <taxon>Nocardiaceae</taxon>
        <taxon>Nocardia</taxon>
    </lineage>
</organism>
<name>A0ABS6AUD8_9NOCA</name>
<dbReference type="RefSeq" id="WP_215916489.1">
    <property type="nucleotide sequence ID" value="NZ_JAHKNI010000002.1"/>
</dbReference>
<evidence type="ECO:0000256" key="1">
    <source>
        <dbReference type="ARBA" id="ARBA00022722"/>
    </source>
</evidence>
<dbReference type="InterPro" id="IPR016191">
    <property type="entry name" value="Ribonuclease/ribotoxin"/>
</dbReference>
<dbReference type="SUPFAM" id="SSF53933">
    <property type="entry name" value="Microbial ribonucleases"/>
    <property type="match status" value="1"/>
</dbReference>
<proteinExistence type="predicted"/>
<sequence length="148" mass="15560">MNKRMQGGLGLVVVVIVIVVGLLVSRGHSTHSAAPSSKAVAAARVSAAPVTGHAAGVPDRAYQTLALIDAGKWPAAANSPGTHGGDQWMNRGGSLPKTDSSGKAISYREWDVNPKKQGQTRDAQRIITGSEGSAYYTGDHYTTFTRMR</sequence>